<keyword evidence="2" id="KW-1133">Transmembrane helix</keyword>
<reference evidence="3 4" key="1">
    <citation type="submission" date="2018-12" db="EMBL/GenBank/DDBJ databases">
        <title>Complete Genome Sequence of Glutamicibacter creatinolyticus strain LGCM259,isolated from an abscess of a 12-year-old mare in Italy.</title>
        <authorList>
            <person name="Santos R.G."/>
            <person name="Silva A.L."/>
            <person name="Seyffert N."/>
            <person name="Castro T.L.P."/>
            <person name="Attili A.R."/>
            <person name="Rifici C."/>
            <person name="Mazzullo G."/>
            <person name="Brenig B."/>
            <person name="Venanzi F."/>
            <person name="Azevedo V."/>
        </authorList>
    </citation>
    <scope>NUCLEOTIDE SEQUENCE [LARGE SCALE GENOMIC DNA]</scope>
    <source>
        <strain evidence="3 4">LGCM 259</strain>
    </source>
</reference>
<dbReference type="EMBL" id="CP034412">
    <property type="protein sequence ID" value="QCY47397.1"/>
    <property type="molecule type" value="Genomic_DNA"/>
</dbReference>
<proteinExistence type="predicted"/>
<feature type="transmembrane region" description="Helical" evidence="2">
    <location>
        <begin position="240"/>
        <end position="262"/>
    </location>
</feature>
<feature type="transmembrane region" description="Helical" evidence="2">
    <location>
        <begin position="296"/>
        <end position="323"/>
    </location>
</feature>
<organism evidence="3 4">
    <name type="scientific">Glutamicibacter creatinolyticus</name>
    <dbReference type="NCBI Taxonomy" id="162496"/>
    <lineage>
        <taxon>Bacteria</taxon>
        <taxon>Bacillati</taxon>
        <taxon>Actinomycetota</taxon>
        <taxon>Actinomycetes</taxon>
        <taxon>Micrococcales</taxon>
        <taxon>Micrococcaceae</taxon>
        <taxon>Glutamicibacter</taxon>
    </lineage>
</organism>
<sequence length="327" mass="34697">MDAVAGRRYGGGTGDGTAASAVGSGVGEEQAMGTRVPRGRIPDLESRRRLDPLWTELAWESINDGRLSVTAADTAASEITVVGACPRCTDEMTYRSVERGVAAVPGRSAAEPGISIRTETDTPAPAQAAQTPGIEVDVFCRCTYSHPGHPPQEPLGCGAVFRVALKEQNAGVWVPSRPSTFPGAEALERKELWDDIVRGMLPRTAATAKVWGAGYTGLLTLLVSAVVVSGDSLDLVAEPWRSLIIVLLLLGLGLMLTGLWFVTRAEAPPQQAVRRAGFLWSFPNRSRYERSLAEAAVYRLGLGHACVIGGVAAFLLGVAFWLFSLPG</sequence>
<evidence type="ECO:0000313" key="4">
    <source>
        <dbReference type="Proteomes" id="UP000307000"/>
    </source>
</evidence>
<gene>
    <name evidence="3" type="ORF">GcLGCM259_1673</name>
</gene>
<keyword evidence="2" id="KW-0472">Membrane</keyword>
<evidence type="ECO:0000256" key="1">
    <source>
        <dbReference type="SAM" id="MobiDB-lite"/>
    </source>
</evidence>
<name>A0A5B7WU35_9MICC</name>
<dbReference type="AlphaFoldDB" id="A0A5B7WU35"/>
<evidence type="ECO:0000313" key="3">
    <source>
        <dbReference type="EMBL" id="QCY47397.1"/>
    </source>
</evidence>
<accession>A0A5B7WU35</accession>
<keyword evidence="2" id="KW-0812">Transmembrane</keyword>
<dbReference type="Proteomes" id="UP000307000">
    <property type="component" value="Chromosome"/>
</dbReference>
<protein>
    <submittedName>
        <fullName evidence="3">Uncharacterized protein</fullName>
    </submittedName>
</protein>
<evidence type="ECO:0000256" key="2">
    <source>
        <dbReference type="SAM" id="Phobius"/>
    </source>
</evidence>
<dbReference type="KEGG" id="gcr:GcLGCM259_1673"/>
<feature type="transmembrane region" description="Helical" evidence="2">
    <location>
        <begin position="210"/>
        <end position="228"/>
    </location>
</feature>
<feature type="region of interest" description="Disordered" evidence="1">
    <location>
        <begin position="1"/>
        <end position="34"/>
    </location>
</feature>
<keyword evidence="4" id="KW-1185">Reference proteome</keyword>